<dbReference type="GO" id="GO:0016491">
    <property type="term" value="F:oxidoreductase activity"/>
    <property type="evidence" value="ECO:0007669"/>
    <property type="project" value="InterPro"/>
</dbReference>
<gene>
    <name evidence="8" type="primary">rbo</name>
    <name evidence="8" type="ordered locus">TPASS_0823</name>
</gene>
<dbReference type="EMBL" id="CP000805">
    <property type="protein sequence ID" value="ACD71240.1"/>
    <property type="molecule type" value="Genomic_DNA"/>
</dbReference>
<dbReference type="KEGG" id="tpp:TPASS_0823"/>
<evidence type="ECO:0000313" key="9">
    <source>
        <dbReference type="Proteomes" id="UP000001202"/>
    </source>
</evidence>
<keyword evidence="4" id="KW-0249">Electron transport</keyword>
<evidence type="ECO:0000256" key="3">
    <source>
        <dbReference type="ARBA" id="ARBA00022723"/>
    </source>
</evidence>
<keyword evidence="5" id="KW-0408">Iron</keyword>
<dbReference type="Gene3D" id="2.60.40.730">
    <property type="entry name" value="SOR catalytic domain"/>
    <property type="match status" value="1"/>
</dbReference>
<organism evidence="8 9">
    <name type="scientific">Treponema pallidum subsp. pallidum (strain SS14)</name>
    <dbReference type="NCBI Taxonomy" id="455434"/>
    <lineage>
        <taxon>Bacteria</taxon>
        <taxon>Pseudomonadati</taxon>
        <taxon>Spirochaetota</taxon>
        <taxon>Spirochaetia</taxon>
        <taxon>Spirochaetales</taxon>
        <taxon>Treponemataceae</taxon>
        <taxon>Treponema</taxon>
    </lineage>
</organism>
<dbReference type="Pfam" id="PF22496">
    <property type="entry name" value="SOR_N"/>
    <property type="match status" value="1"/>
</dbReference>
<dbReference type="GO" id="GO:0005506">
    <property type="term" value="F:iron ion binding"/>
    <property type="evidence" value="ECO:0007669"/>
    <property type="project" value="InterPro"/>
</dbReference>
<feature type="domain" description="Desulfoferrodoxin ferrous iron-binding" evidence="6">
    <location>
        <begin position="43"/>
        <end position="127"/>
    </location>
</feature>
<proteinExistence type="inferred from homology"/>
<reference evidence="8 9" key="1">
    <citation type="journal article" date="2008" name="BMC Microbiol.">
        <title>Complete genome sequence of Treponema pallidum ssp. pallidum strain SS14 determined with oligonucleotide arrays.</title>
        <authorList>
            <person name="Matejkova P."/>
            <person name="Strouhal M."/>
            <person name="Smajs D."/>
            <person name="Norris S.J."/>
            <person name="Palzkill T."/>
            <person name="Petrosino J.F."/>
            <person name="Sodergren E."/>
            <person name="Norton J.E."/>
            <person name="Singh J."/>
            <person name="Richmond T.A."/>
            <person name="Molla M.N."/>
            <person name="Albert T.J."/>
            <person name="Weinstock G.M."/>
        </authorList>
    </citation>
    <scope>NUCLEOTIDE SEQUENCE [LARGE SCALE GENOMIC DNA]</scope>
    <source>
        <strain evidence="8 9">SS14</strain>
    </source>
</reference>
<dbReference type="PANTHER" id="PTHR36541">
    <property type="entry name" value="SUPEROXIDE REDUCTASE-RELATED"/>
    <property type="match status" value="1"/>
</dbReference>
<dbReference type="InterPro" id="IPR051233">
    <property type="entry name" value="Desulfoferrodoxin_SOR"/>
</dbReference>
<evidence type="ECO:0000256" key="5">
    <source>
        <dbReference type="ARBA" id="ARBA00023004"/>
    </source>
</evidence>
<evidence type="ECO:0000313" key="8">
    <source>
        <dbReference type="EMBL" id="ACD71240.1"/>
    </source>
</evidence>
<name>A0A0H3BJE4_TREPS</name>
<dbReference type="RefSeq" id="WP_010882267.1">
    <property type="nucleotide sequence ID" value="NC_010741.1"/>
</dbReference>
<evidence type="ECO:0000256" key="4">
    <source>
        <dbReference type="ARBA" id="ARBA00022982"/>
    </source>
</evidence>
<dbReference type="InterPro" id="IPR002742">
    <property type="entry name" value="Desulfoferrodoxin_Fe-bd_dom"/>
</dbReference>
<dbReference type="Gene3D" id="6.20.90.10">
    <property type="match status" value="1"/>
</dbReference>
<comment type="similarity">
    <text evidence="1">Belongs to the desulfoferrodoxin family.</text>
</comment>
<dbReference type="GeneID" id="93876581"/>
<sequence length="128" mass="13802">MGRELSFFLQKESAGFFLGMDAPAGSSVACGSEVLRAVPVGTVDAAKEKHIPVVEVHGHEVKVKVGSVAHPMTPEHYIAWVCLKTRKGIQLKELPVDGAPEVTFALTADDQVLEAYEFCNLHGVWSGK</sequence>
<dbReference type="InterPro" id="IPR055252">
    <property type="entry name" value="SOR_N"/>
</dbReference>
<dbReference type="InterPro" id="IPR036073">
    <property type="entry name" value="Desulfoferrodoxin_Fe-bd_dom_sf"/>
</dbReference>
<evidence type="ECO:0000256" key="1">
    <source>
        <dbReference type="ARBA" id="ARBA00005941"/>
    </source>
</evidence>
<dbReference type="PATRIC" id="fig|455434.6.peg.811"/>
<dbReference type="PANTHER" id="PTHR36541:SF1">
    <property type="entry name" value="SUPEROXIDE REDUCTASE-RELATED"/>
    <property type="match status" value="1"/>
</dbReference>
<protein>
    <submittedName>
        <fullName evidence="8">Desulfoferrodoxin</fullName>
    </submittedName>
</protein>
<dbReference type="SUPFAM" id="SSF49367">
    <property type="entry name" value="Superoxide reductase-like"/>
    <property type="match status" value="1"/>
</dbReference>
<dbReference type="AlphaFoldDB" id="A0A0H3BJE4"/>
<evidence type="ECO:0000256" key="2">
    <source>
        <dbReference type="ARBA" id="ARBA00022448"/>
    </source>
</evidence>
<dbReference type="NCBIfam" id="TIGR00332">
    <property type="entry name" value="neela_ferrous"/>
    <property type="match status" value="1"/>
</dbReference>
<dbReference type="Pfam" id="PF01880">
    <property type="entry name" value="Desulfoferrodox"/>
    <property type="match status" value="1"/>
</dbReference>
<keyword evidence="2" id="KW-0813">Transport</keyword>
<evidence type="ECO:0000259" key="6">
    <source>
        <dbReference type="Pfam" id="PF01880"/>
    </source>
</evidence>
<keyword evidence="3" id="KW-0479">Metal-binding</keyword>
<dbReference type="SMR" id="A0A0H3BJE4"/>
<dbReference type="Proteomes" id="UP000001202">
    <property type="component" value="Chromosome"/>
</dbReference>
<feature type="domain" description="Class III superoxide reductase N-terminal" evidence="7">
    <location>
        <begin position="2"/>
        <end position="38"/>
    </location>
</feature>
<evidence type="ECO:0000259" key="7">
    <source>
        <dbReference type="Pfam" id="PF22496"/>
    </source>
</evidence>
<accession>A0A0H3BJE4</accession>